<dbReference type="Pfam" id="PF12588">
    <property type="entry name" value="PSDC"/>
    <property type="match status" value="1"/>
</dbReference>
<keyword evidence="1" id="KW-0210">Decarboxylase</keyword>
<protein>
    <recommendedName>
        <fullName evidence="3">L-tryptophan decarboxylase PsiD-like domain-containing protein</fullName>
    </recommendedName>
</protein>
<dbReference type="EMBL" id="NMPR01000257">
    <property type="protein sequence ID" value="KAA8624130.1"/>
    <property type="molecule type" value="Genomic_DNA"/>
</dbReference>
<dbReference type="GO" id="GO:0004609">
    <property type="term" value="F:phosphatidylserine decarboxylase activity"/>
    <property type="evidence" value="ECO:0007669"/>
    <property type="project" value="InterPro"/>
</dbReference>
<evidence type="ECO:0000313" key="5">
    <source>
        <dbReference type="Proteomes" id="UP000433876"/>
    </source>
</evidence>
<dbReference type="GO" id="GO:0005739">
    <property type="term" value="C:mitochondrion"/>
    <property type="evidence" value="ECO:0007669"/>
    <property type="project" value="TreeGrafter"/>
</dbReference>
<dbReference type="AlphaFoldDB" id="A0A8S8ZC01"/>
<sequence length="528" mass="58851">MLVQQPHQNVLKGQARSETAFFTNTNRGSNNNGLHEQYQHAYEVPSAKTEPHLSQCTYLRQTVGYTQKAHIIPREEFHASVNALWNLIEDNPEVRSLFTKMLEQVPNAPPYDKSPTGGPRLRNWKDLLYAFNDQLARGPTWLYDTPGQQGLIGFPFNVLLNWSMSTPAGLLAFHRPDVNARLRDILTAYGRFLSSPASATVLNASPTGWLNPTALDAIVSTACRQTTTSSELDSTTDTTDPCPPPRPQFHDLFVSNPLHLTYGFASWDAFFTRRFRPGIRPFASPSDDSVIVNTCESRPIALERGLKLHDEFWLKGQPYSLLTILGASLASDTVVGKAEEEEEEEKENKELREAMRFEGGTLYQGFLGALSYHRWHAPVAGTVEKVRKIQGTYFAGCPGLASRRDTNGGGEERKLDPSAPDRSQRYLCQVGTRALVYIRARDKRLGTVVFVAVGMAEVSSCQVTVWEGDLVEKGEEIGMFHYGGSTHCLIFEPSVRLKFIDAVEQVDVKKRGNDLNLPVNGYLAEVVS</sequence>
<dbReference type="VEuPathDB" id="FungiDB:SMAC_02022"/>
<evidence type="ECO:0000313" key="4">
    <source>
        <dbReference type="EMBL" id="KAA8624130.1"/>
    </source>
</evidence>
<dbReference type="GO" id="GO:0006646">
    <property type="term" value="P:phosphatidylethanolamine biosynthetic process"/>
    <property type="evidence" value="ECO:0007669"/>
    <property type="project" value="TreeGrafter"/>
</dbReference>
<proteinExistence type="predicted"/>
<organism evidence="4 5">
    <name type="scientific">Sordaria macrospora</name>
    <dbReference type="NCBI Taxonomy" id="5147"/>
    <lineage>
        <taxon>Eukaryota</taxon>
        <taxon>Fungi</taxon>
        <taxon>Dikarya</taxon>
        <taxon>Ascomycota</taxon>
        <taxon>Pezizomycotina</taxon>
        <taxon>Sordariomycetes</taxon>
        <taxon>Sordariomycetidae</taxon>
        <taxon>Sordariales</taxon>
        <taxon>Sordariaceae</taxon>
        <taxon>Sordaria</taxon>
    </lineage>
</organism>
<dbReference type="PANTHER" id="PTHR10067:SF9">
    <property type="entry name" value="PHOSPHATIDYLSERINE DECARBOXYLASE FAMILY PROTEIN (AFU_ORTHOLOGUE AFUA_7G01730)"/>
    <property type="match status" value="1"/>
</dbReference>
<dbReference type="InterPro" id="IPR022237">
    <property type="entry name" value="PsiD-like"/>
</dbReference>
<dbReference type="Pfam" id="PF02666">
    <property type="entry name" value="PS_Dcarbxylase"/>
    <property type="match status" value="1"/>
</dbReference>
<comment type="caution">
    <text evidence="4">The sequence shown here is derived from an EMBL/GenBank/DDBJ whole genome shotgun (WGS) entry which is preliminary data.</text>
</comment>
<dbReference type="PANTHER" id="PTHR10067">
    <property type="entry name" value="PHOSPHATIDYLSERINE DECARBOXYLASE"/>
    <property type="match status" value="1"/>
</dbReference>
<gene>
    <name evidence="4" type="ORF">SMACR_02022</name>
</gene>
<reference evidence="4 5" key="1">
    <citation type="submission" date="2017-07" db="EMBL/GenBank/DDBJ databases">
        <title>Genome sequence of the Sordaria macrospora wild type strain R19027.</title>
        <authorList>
            <person name="Nowrousian M."/>
            <person name="Teichert I."/>
            <person name="Kueck U."/>
        </authorList>
    </citation>
    <scope>NUCLEOTIDE SEQUENCE [LARGE SCALE GENOMIC DNA]</scope>
    <source>
        <strain evidence="4 5">R19027</strain>
        <tissue evidence="4">Mycelium</tissue>
    </source>
</reference>
<dbReference type="Proteomes" id="UP000433876">
    <property type="component" value="Unassembled WGS sequence"/>
</dbReference>
<evidence type="ECO:0000256" key="2">
    <source>
        <dbReference type="ARBA" id="ARBA00023239"/>
    </source>
</evidence>
<dbReference type="InterPro" id="IPR003817">
    <property type="entry name" value="PS_Dcarbxylase"/>
</dbReference>
<evidence type="ECO:0000256" key="1">
    <source>
        <dbReference type="ARBA" id="ARBA00022793"/>
    </source>
</evidence>
<feature type="domain" description="L-tryptophan decarboxylase PsiD-like" evidence="3">
    <location>
        <begin position="79"/>
        <end position="216"/>
    </location>
</feature>
<name>A0A8S8ZC01_SORMA</name>
<keyword evidence="2" id="KW-0456">Lyase</keyword>
<evidence type="ECO:0000259" key="3">
    <source>
        <dbReference type="Pfam" id="PF12588"/>
    </source>
</evidence>
<accession>A0A8S8ZC01</accession>